<feature type="binding site" evidence="7">
    <location>
        <position position="128"/>
    </location>
    <ligand>
        <name>NAD(+)</name>
        <dbReference type="ChEBI" id="CHEBI:57540"/>
    </ligand>
</feature>
<evidence type="ECO:0000256" key="5">
    <source>
        <dbReference type="PIRNR" id="PIRNR000099"/>
    </source>
</evidence>
<feature type="binding site" evidence="9">
    <location>
        <position position="363"/>
    </location>
    <ligand>
        <name>Zn(2+)</name>
        <dbReference type="ChEBI" id="CHEBI:29105"/>
    </ligand>
</feature>
<dbReference type="PANTHER" id="PTHR21256:SF2">
    <property type="entry name" value="HISTIDINE BIOSYNTHESIS TRIFUNCTIONAL PROTEIN"/>
    <property type="match status" value="1"/>
</dbReference>
<keyword evidence="7" id="KW-0520">NAD</keyword>
<dbReference type="Gene3D" id="3.40.50.1980">
    <property type="entry name" value="Nitrogenase molybdenum iron protein domain"/>
    <property type="match status" value="2"/>
</dbReference>
<proteinExistence type="inferred from homology"/>
<reference evidence="11" key="1">
    <citation type="submission" date="2021-08" db="EMBL/GenBank/DDBJ databases">
        <title>Genome of a novel bacterium of the phylum Verrucomicrobia, Oleiharenicola sp. KSB-15.</title>
        <authorList>
            <person name="Chung J.-H."/>
            <person name="Ahn J.-H."/>
            <person name="Yoon Y."/>
            <person name="Kim D.-Y."/>
            <person name="An S.-H."/>
            <person name="Park I."/>
            <person name="Yeon J."/>
        </authorList>
    </citation>
    <scope>NUCLEOTIDE SEQUENCE</scope>
    <source>
        <strain evidence="11">KSB-15</strain>
    </source>
</reference>
<evidence type="ECO:0000256" key="7">
    <source>
        <dbReference type="PIRSR" id="PIRSR000099-2"/>
    </source>
</evidence>
<keyword evidence="12" id="KW-1185">Reference proteome</keyword>
<comment type="cofactor">
    <cofactor evidence="9">
        <name>Zn(2+)</name>
        <dbReference type="ChEBI" id="CHEBI:29105"/>
    </cofactor>
    <text evidence="9">Binds 1 zinc ion per subunit.</text>
</comment>
<evidence type="ECO:0000256" key="9">
    <source>
        <dbReference type="PIRSR" id="PIRSR000099-4"/>
    </source>
</evidence>
<organism evidence="11 12">
    <name type="scientific">Horticoccus luteus</name>
    <dbReference type="NCBI Taxonomy" id="2862869"/>
    <lineage>
        <taxon>Bacteria</taxon>
        <taxon>Pseudomonadati</taxon>
        <taxon>Verrucomicrobiota</taxon>
        <taxon>Opitutia</taxon>
        <taxon>Opitutales</taxon>
        <taxon>Opitutaceae</taxon>
        <taxon>Horticoccus</taxon>
    </lineage>
</organism>
<evidence type="ECO:0000313" key="12">
    <source>
        <dbReference type="Proteomes" id="UP000825051"/>
    </source>
</evidence>
<feature type="binding site" evidence="7">
    <location>
        <position position="190"/>
    </location>
    <ligand>
        <name>NAD(+)</name>
        <dbReference type="ChEBI" id="CHEBI:57540"/>
    </ligand>
</feature>
<evidence type="ECO:0000313" key="11">
    <source>
        <dbReference type="EMBL" id="QYM79759.1"/>
    </source>
</evidence>
<dbReference type="PRINTS" id="PR00083">
    <property type="entry name" value="HOLDHDRGNASE"/>
</dbReference>
<feature type="active site" description="Proton acceptor" evidence="6">
    <location>
        <position position="327"/>
    </location>
</feature>
<keyword evidence="4 5" id="KW-0560">Oxidoreductase</keyword>
<dbReference type="PANTHER" id="PTHR21256">
    <property type="entry name" value="HISTIDINOL DEHYDROGENASE HDH"/>
    <property type="match status" value="1"/>
</dbReference>
<dbReference type="NCBIfam" id="TIGR00069">
    <property type="entry name" value="hisD"/>
    <property type="match status" value="1"/>
</dbReference>
<dbReference type="SUPFAM" id="SSF53720">
    <property type="entry name" value="ALDH-like"/>
    <property type="match status" value="1"/>
</dbReference>
<protein>
    <submittedName>
        <fullName evidence="11">Histidinol dehydrogenase</fullName>
        <ecNumber evidence="11">1.1.1.23</ecNumber>
    </submittedName>
</protein>
<dbReference type="EC" id="1.1.1.23" evidence="11"/>
<feature type="binding site" evidence="8">
    <location>
        <position position="363"/>
    </location>
    <ligand>
        <name>substrate</name>
    </ligand>
</feature>
<feature type="binding site" evidence="8">
    <location>
        <position position="328"/>
    </location>
    <ligand>
        <name>substrate</name>
    </ligand>
</feature>
<evidence type="ECO:0000256" key="6">
    <source>
        <dbReference type="PIRSR" id="PIRSR000099-1"/>
    </source>
</evidence>
<dbReference type="InterPro" id="IPR001692">
    <property type="entry name" value="Histidinol_DH_CS"/>
</dbReference>
<dbReference type="GO" id="GO:0051287">
    <property type="term" value="F:NAD binding"/>
    <property type="evidence" value="ECO:0007669"/>
    <property type="project" value="InterPro"/>
</dbReference>
<dbReference type="AlphaFoldDB" id="A0A8F9TXN4"/>
<evidence type="ECO:0000256" key="2">
    <source>
        <dbReference type="ARBA" id="ARBA00022723"/>
    </source>
</evidence>
<feature type="binding site" evidence="8">
    <location>
        <position position="261"/>
    </location>
    <ligand>
        <name>substrate</name>
    </ligand>
</feature>
<evidence type="ECO:0000256" key="8">
    <source>
        <dbReference type="PIRSR" id="PIRSR000099-3"/>
    </source>
</evidence>
<keyword evidence="2 9" id="KW-0479">Metal-binding</keyword>
<feature type="binding site" evidence="8">
    <location>
        <position position="422"/>
    </location>
    <ligand>
        <name>substrate</name>
    </ligand>
</feature>
<evidence type="ECO:0000256" key="10">
    <source>
        <dbReference type="RuleBase" id="RU004175"/>
    </source>
</evidence>
<feature type="binding site" evidence="9">
    <location>
        <position position="261"/>
    </location>
    <ligand>
        <name>Zn(2+)</name>
        <dbReference type="ChEBI" id="CHEBI:29105"/>
    </ligand>
</feature>
<feature type="binding site" evidence="8">
    <location>
        <position position="417"/>
    </location>
    <ligand>
        <name>substrate</name>
    </ligand>
</feature>
<dbReference type="RefSeq" id="WP_220164029.1">
    <property type="nucleotide sequence ID" value="NZ_CP080507.1"/>
</dbReference>
<evidence type="ECO:0000256" key="3">
    <source>
        <dbReference type="ARBA" id="ARBA00022833"/>
    </source>
</evidence>
<dbReference type="InterPro" id="IPR012131">
    <property type="entry name" value="Hstdl_DH"/>
</dbReference>
<evidence type="ECO:0000256" key="1">
    <source>
        <dbReference type="ARBA" id="ARBA00010178"/>
    </source>
</evidence>
<name>A0A8F9TXN4_9BACT</name>
<dbReference type="GO" id="GO:0005829">
    <property type="term" value="C:cytosol"/>
    <property type="evidence" value="ECO:0007669"/>
    <property type="project" value="TreeGrafter"/>
</dbReference>
<dbReference type="PROSITE" id="PS00611">
    <property type="entry name" value="HISOL_DEHYDROGENASE"/>
    <property type="match status" value="1"/>
</dbReference>
<feature type="binding site" evidence="7">
    <location>
        <position position="213"/>
    </location>
    <ligand>
        <name>NAD(+)</name>
        <dbReference type="ChEBI" id="CHEBI:57540"/>
    </ligand>
</feature>
<dbReference type="KEGG" id="ole:K0B96_03840"/>
<dbReference type="InterPro" id="IPR016161">
    <property type="entry name" value="Ald_DH/histidinol_DH"/>
</dbReference>
<dbReference type="FunFam" id="3.40.50.1980:FF:000001">
    <property type="entry name" value="Histidinol dehydrogenase"/>
    <property type="match status" value="1"/>
</dbReference>
<dbReference type="Pfam" id="PF00815">
    <property type="entry name" value="Histidinol_dh"/>
    <property type="match status" value="1"/>
</dbReference>
<feature type="binding site" evidence="9">
    <location>
        <position position="422"/>
    </location>
    <ligand>
        <name>Zn(2+)</name>
        <dbReference type="ChEBI" id="CHEBI:29105"/>
    </ligand>
</feature>
<dbReference type="GO" id="GO:0046872">
    <property type="term" value="F:metal ion binding"/>
    <property type="evidence" value="ECO:0007669"/>
    <property type="project" value="UniProtKB-KW"/>
</dbReference>
<keyword evidence="3 9" id="KW-0862">Zinc</keyword>
<gene>
    <name evidence="11" type="primary">hisD</name>
    <name evidence="11" type="ORF">K0B96_03840</name>
</gene>
<sequence length="432" mass="45735">MRSIDYSKPGAAGQLADFCRSALVPREISAAVAEILADVQVRGDVAVSHYAAKFDGASLAPEAFRVAPTELRAAAKQISAGDRRALKAAHANIVAFNRRGLPADWSGRNRQGARVGEKFDPIRRVGLYVPGGEVPLVSTVLMTATLAKIAGCPEIVVCTPSNRAGEVAPGLLAALELVGVDEVYRIGGVQAIGAMAYGTATIPAVDKVFGPGNAYVCEAKRQVFGLVGVDSLPGPSEVMIIADETARADYAAADLLAQAEHGSGREKIYFVSNSTRQIARVEHEVAQQLGSLTRSEKTARVLEHGFLAIKVRTFAQAVEVANYVAPEHLELLVAPAEATRLIGAITTAGAIMVGNETPTALGDFTAGPSHVLPTARAGRFFSGLRVADFMRRTSVVRYDRTSIRAGERVVAAFAAMERLDAHGRSARIRVEK</sequence>
<dbReference type="InterPro" id="IPR022695">
    <property type="entry name" value="Histidinol_DH_monofunct"/>
</dbReference>
<dbReference type="Proteomes" id="UP000825051">
    <property type="component" value="Chromosome"/>
</dbReference>
<dbReference type="PIRSF" id="PIRSF000099">
    <property type="entry name" value="Histidinol_dh"/>
    <property type="match status" value="1"/>
</dbReference>
<dbReference type="GO" id="GO:0000105">
    <property type="term" value="P:L-histidine biosynthetic process"/>
    <property type="evidence" value="ECO:0007669"/>
    <property type="project" value="InterPro"/>
</dbReference>
<feature type="binding site" evidence="8">
    <location>
        <position position="258"/>
    </location>
    <ligand>
        <name>substrate</name>
    </ligand>
</feature>
<dbReference type="Gene3D" id="1.20.5.1300">
    <property type="match status" value="1"/>
</dbReference>
<accession>A0A8F9TXN4</accession>
<comment type="similarity">
    <text evidence="1 5 10">Belongs to the histidinol dehydrogenase family.</text>
</comment>
<dbReference type="CDD" id="cd06572">
    <property type="entry name" value="Histidinol_dh"/>
    <property type="match status" value="1"/>
</dbReference>
<evidence type="ECO:0000256" key="4">
    <source>
        <dbReference type="ARBA" id="ARBA00023002"/>
    </source>
</evidence>
<dbReference type="EMBL" id="CP080507">
    <property type="protein sequence ID" value="QYM79759.1"/>
    <property type="molecule type" value="Genomic_DNA"/>
</dbReference>
<feature type="active site" description="Proton acceptor" evidence="6">
    <location>
        <position position="328"/>
    </location>
</feature>
<dbReference type="GO" id="GO:0004399">
    <property type="term" value="F:histidinol dehydrogenase activity"/>
    <property type="evidence" value="ECO:0007669"/>
    <property type="project" value="UniProtKB-EC"/>
</dbReference>
<feature type="binding site" evidence="9">
    <location>
        <position position="258"/>
    </location>
    <ligand>
        <name>Zn(2+)</name>
        <dbReference type="ChEBI" id="CHEBI:29105"/>
    </ligand>
</feature>
<feature type="binding site" evidence="8">
    <location>
        <position position="236"/>
    </location>
    <ligand>
        <name>substrate</name>
    </ligand>
</feature>